<dbReference type="EMBL" id="BARW01000597">
    <property type="protein sequence ID" value="GAI66587.1"/>
    <property type="molecule type" value="Genomic_DNA"/>
</dbReference>
<organism evidence="2">
    <name type="scientific">marine sediment metagenome</name>
    <dbReference type="NCBI Taxonomy" id="412755"/>
    <lineage>
        <taxon>unclassified sequences</taxon>
        <taxon>metagenomes</taxon>
        <taxon>ecological metagenomes</taxon>
    </lineage>
</organism>
<reference evidence="2" key="1">
    <citation type="journal article" date="2014" name="Front. Microbiol.">
        <title>High frequency of phylogenetically diverse reductive dehalogenase-homologous genes in deep subseafloor sedimentary metagenomes.</title>
        <authorList>
            <person name="Kawai M."/>
            <person name="Futagami T."/>
            <person name="Toyoda A."/>
            <person name="Takaki Y."/>
            <person name="Nishi S."/>
            <person name="Hori S."/>
            <person name="Arai W."/>
            <person name="Tsubouchi T."/>
            <person name="Morono Y."/>
            <person name="Uchiyama I."/>
            <person name="Ito T."/>
            <person name="Fujiyama A."/>
            <person name="Inagaki F."/>
            <person name="Takami H."/>
        </authorList>
    </citation>
    <scope>NUCLEOTIDE SEQUENCE</scope>
    <source>
        <strain evidence="2">Expedition CK06-06</strain>
    </source>
</reference>
<name>X1QDN3_9ZZZZ</name>
<feature type="coiled-coil region" evidence="1">
    <location>
        <begin position="24"/>
        <end position="51"/>
    </location>
</feature>
<gene>
    <name evidence="2" type="ORF">S12H4_02433</name>
</gene>
<evidence type="ECO:0000313" key="2">
    <source>
        <dbReference type="EMBL" id="GAI66587.1"/>
    </source>
</evidence>
<accession>X1QDN3</accession>
<dbReference type="AlphaFoldDB" id="X1QDN3"/>
<proteinExistence type="predicted"/>
<comment type="caution">
    <text evidence="2">The sequence shown here is derived from an EMBL/GenBank/DDBJ whole genome shotgun (WGS) entry which is preliminary data.</text>
</comment>
<keyword evidence="1" id="KW-0175">Coiled coil</keyword>
<protein>
    <submittedName>
        <fullName evidence="2">Uncharacterized protein</fullName>
    </submittedName>
</protein>
<evidence type="ECO:0000256" key="1">
    <source>
        <dbReference type="SAM" id="Coils"/>
    </source>
</evidence>
<sequence>MKTKFNVSFHIDWEERAKIRRKENKALKKRIKELTTSRDKWKEKAQNYQVKLGNALKSLKSLEIAFKKNFC</sequence>